<organism evidence="2 3">
    <name type="scientific">Lasiosphaeria ovina</name>
    <dbReference type="NCBI Taxonomy" id="92902"/>
    <lineage>
        <taxon>Eukaryota</taxon>
        <taxon>Fungi</taxon>
        <taxon>Dikarya</taxon>
        <taxon>Ascomycota</taxon>
        <taxon>Pezizomycotina</taxon>
        <taxon>Sordariomycetes</taxon>
        <taxon>Sordariomycetidae</taxon>
        <taxon>Sordariales</taxon>
        <taxon>Lasiosphaeriaceae</taxon>
        <taxon>Lasiosphaeria</taxon>
    </lineage>
</organism>
<feature type="region of interest" description="Disordered" evidence="1">
    <location>
        <begin position="273"/>
        <end position="342"/>
    </location>
</feature>
<feature type="compositionally biased region" description="Polar residues" evidence="1">
    <location>
        <begin position="273"/>
        <end position="288"/>
    </location>
</feature>
<proteinExistence type="predicted"/>
<reference evidence="2" key="2">
    <citation type="submission" date="2023-06" db="EMBL/GenBank/DDBJ databases">
        <authorList>
            <consortium name="Lawrence Berkeley National Laboratory"/>
            <person name="Haridas S."/>
            <person name="Hensen N."/>
            <person name="Bonometti L."/>
            <person name="Westerberg I."/>
            <person name="Brannstrom I.O."/>
            <person name="Guillou S."/>
            <person name="Cros-Aarteil S."/>
            <person name="Calhoun S."/>
            <person name="Kuo A."/>
            <person name="Mondo S."/>
            <person name="Pangilinan J."/>
            <person name="Riley R."/>
            <person name="Labutti K."/>
            <person name="Andreopoulos B."/>
            <person name="Lipzen A."/>
            <person name="Chen C."/>
            <person name="Yanf M."/>
            <person name="Daum C."/>
            <person name="Ng V."/>
            <person name="Clum A."/>
            <person name="Steindorff A."/>
            <person name="Ohm R."/>
            <person name="Martin F."/>
            <person name="Silar P."/>
            <person name="Natvig D."/>
            <person name="Lalanne C."/>
            <person name="Gautier V."/>
            <person name="Ament-Velasquez S.L."/>
            <person name="Kruys A."/>
            <person name="Hutchinson M.I."/>
            <person name="Powell A.J."/>
            <person name="Barry K."/>
            <person name="Miller A.N."/>
            <person name="Grigoriev I.V."/>
            <person name="Debuchy R."/>
            <person name="Gladieux P."/>
            <person name="Thoren M.H."/>
            <person name="Johannesson H."/>
        </authorList>
    </citation>
    <scope>NUCLEOTIDE SEQUENCE</scope>
    <source>
        <strain evidence="2">CBS 958.72</strain>
    </source>
</reference>
<comment type="caution">
    <text evidence="2">The sequence shown here is derived from an EMBL/GenBank/DDBJ whole genome shotgun (WGS) entry which is preliminary data.</text>
</comment>
<feature type="region of interest" description="Disordered" evidence="1">
    <location>
        <begin position="1"/>
        <end position="23"/>
    </location>
</feature>
<keyword evidence="3" id="KW-1185">Reference proteome</keyword>
<evidence type="ECO:0000313" key="2">
    <source>
        <dbReference type="EMBL" id="KAK3361746.1"/>
    </source>
</evidence>
<feature type="compositionally biased region" description="Low complexity" evidence="1">
    <location>
        <begin position="1"/>
        <end position="16"/>
    </location>
</feature>
<gene>
    <name evidence="2" type="ORF">B0T24DRAFT_690097</name>
</gene>
<dbReference type="EMBL" id="JAULSN010000010">
    <property type="protein sequence ID" value="KAK3361746.1"/>
    <property type="molecule type" value="Genomic_DNA"/>
</dbReference>
<dbReference type="Proteomes" id="UP001287356">
    <property type="component" value="Unassembled WGS sequence"/>
</dbReference>
<protein>
    <submittedName>
        <fullName evidence="2">Uncharacterized protein</fullName>
    </submittedName>
</protein>
<sequence length="454" mass="51605">MAAPGGAAAGIPNNRGPPRRNGRSAEKITEIILGYGTKPTYFNARRAWTILGYGNSPMPSKATDAKKARAYMLDALRTLGFRSPRWHVGLPRLRMTEMDRRENPNRFEDLEGPRVGTTGHGDSRQYLQSEAKIASHNEAAHMNTRYQTSGGRTIWNHWEVKGRIWAWFMQSLYDRDAMRWRDYHRLNGLSTTNDPDFDQLSLVRALHAGRAQGKPAFCSEEILWVVADYFCAQIIVRIVSNHRPLPDGNASWTPGQKTTRDLSHLIATKIKLNTNTPSMATSTRSTKTIGEETRSCSPPDWRNFDPVDSDRSPLHAGQGYTQPRVPGRDQTPPRHPVGADGIPPHRLARYNWVRRAMVDNYQNGQIPVNYPVAQREGFEMPDAATRASWDTYREADMENAPEPEDWQLRFGRTPPWLNNERRPRRTVDMDHGLLDDPYLLYGKDFTDFGLGIAL</sequence>
<feature type="compositionally biased region" description="Basic and acidic residues" evidence="1">
    <location>
        <begin position="302"/>
        <end position="313"/>
    </location>
</feature>
<dbReference type="AlphaFoldDB" id="A0AAE0MYH4"/>
<evidence type="ECO:0000313" key="3">
    <source>
        <dbReference type="Proteomes" id="UP001287356"/>
    </source>
</evidence>
<accession>A0AAE0MYH4</accession>
<evidence type="ECO:0000256" key="1">
    <source>
        <dbReference type="SAM" id="MobiDB-lite"/>
    </source>
</evidence>
<reference evidence="2" key="1">
    <citation type="journal article" date="2023" name="Mol. Phylogenet. Evol.">
        <title>Genome-scale phylogeny and comparative genomics of the fungal order Sordariales.</title>
        <authorList>
            <person name="Hensen N."/>
            <person name="Bonometti L."/>
            <person name="Westerberg I."/>
            <person name="Brannstrom I.O."/>
            <person name="Guillou S."/>
            <person name="Cros-Aarteil S."/>
            <person name="Calhoun S."/>
            <person name="Haridas S."/>
            <person name="Kuo A."/>
            <person name="Mondo S."/>
            <person name="Pangilinan J."/>
            <person name="Riley R."/>
            <person name="LaButti K."/>
            <person name="Andreopoulos B."/>
            <person name="Lipzen A."/>
            <person name="Chen C."/>
            <person name="Yan M."/>
            <person name="Daum C."/>
            <person name="Ng V."/>
            <person name="Clum A."/>
            <person name="Steindorff A."/>
            <person name="Ohm R.A."/>
            <person name="Martin F."/>
            <person name="Silar P."/>
            <person name="Natvig D.O."/>
            <person name="Lalanne C."/>
            <person name="Gautier V."/>
            <person name="Ament-Velasquez S.L."/>
            <person name="Kruys A."/>
            <person name="Hutchinson M.I."/>
            <person name="Powell A.J."/>
            <person name="Barry K."/>
            <person name="Miller A.N."/>
            <person name="Grigoriev I.V."/>
            <person name="Debuchy R."/>
            <person name="Gladieux P."/>
            <person name="Hiltunen Thoren M."/>
            <person name="Johannesson H."/>
        </authorList>
    </citation>
    <scope>NUCLEOTIDE SEQUENCE</scope>
    <source>
        <strain evidence="2">CBS 958.72</strain>
    </source>
</reference>
<name>A0AAE0MYH4_9PEZI</name>